<feature type="region of interest" description="Disordered" evidence="1">
    <location>
        <begin position="1"/>
        <end position="23"/>
    </location>
</feature>
<evidence type="ECO:0000256" key="1">
    <source>
        <dbReference type="SAM" id="MobiDB-lite"/>
    </source>
</evidence>
<evidence type="ECO:0000313" key="2">
    <source>
        <dbReference type="EMBL" id="KAK9199715.1"/>
    </source>
</evidence>
<feature type="compositionally biased region" description="Basic and acidic residues" evidence="1">
    <location>
        <begin position="307"/>
        <end position="318"/>
    </location>
</feature>
<accession>A0AAP0QM56</accession>
<dbReference type="EMBL" id="JBCGBO010000005">
    <property type="protein sequence ID" value="KAK9199715.1"/>
    <property type="molecule type" value="Genomic_DNA"/>
</dbReference>
<protein>
    <submittedName>
        <fullName evidence="2">Uncharacterized protein</fullName>
    </submittedName>
</protein>
<evidence type="ECO:0000313" key="3">
    <source>
        <dbReference type="Proteomes" id="UP001428341"/>
    </source>
</evidence>
<feature type="region of interest" description="Disordered" evidence="1">
    <location>
        <begin position="288"/>
        <end position="330"/>
    </location>
</feature>
<feature type="region of interest" description="Disordered" evidence="1">
    <location>
        <begin position="220"/>
        <end position="258"/>
    </location>
</feature>
<proteinExistence type="predicted"/>
<comment type="caution">
    <text evidence="2">The sequence shown here is derived from an EMBL/GenBank/DDBJ whole genome shotgun (WGS) entry which is preliminary data.</text>
</comment>
<gene>
    <name evidence="2" type="ORF">WN944_014907</name>
</gene>
<dbReference type="Proteomes" id="UP001428341">
    <property type="component" value="Unassembled WGS sequence"/>
</dbReference>
<dbReference type="AlphaFoldDB" id="A0AAP0QM56"/>
<sequence>MILGTSIPQPRIELTSNTSPLYPPPVTLQAQHPPPFNPTRMTPVSWNNLALHQPSFNPLSGFIHQAVNVVPMHGLQMQLQPLNPPNPNHPSFIEFTFVMEYMGERIAVQKNRLTRFQILYLYNVASYALHNKYSPPNHIFRLMVAPRWLGRVVRVQNDALLRGIVQQCISRGECGLHIWVNFIPDGHLHHPPRRVVSAGSAEVPVIVDIGDLPRSHAPQALPPLVSNVVDPQQPQPQGTFGSNSVDPHHPQPQPPSMCNSVEVQVAQSVSLIPGQSFGVPLNTPKPSLPIALPHHSGSSHVHTSSEVGDHAGPSRDAEAPTAMIQSKRSA</sequence>
<feature type="compositionally biased region" description="Low complexity" evidence="1">
    <location>
        <begin position="294"/>
        <end position="305"/>
    </location>
</feature>
<reference evidence="2 3" key="1">
    <citation type="submission" date="2024-05" db="EMBL/GenBank/DDBJ databases">
        <title>Haplotype-resolved chromosome-level genome assembly of Huyou (Citrus changshanensis).</title>
        <authorList>
            <person name="Miao C."/>
            <person name="Chen W."/>
            <person name="Wu Y."/>
            <person name="Wang L."/>
            <person name="Zhao S."/>
            <person name="Grierson D."/>
            <person name="Xu C."/>
            <person name="Chen K."/>
        </authorList>
    </citation>
    <scope>NUCLEOTIDE SEQUENCE [LARGE SCALE GENOMIC DNA]</scope>
    <source>
        <strain evidence="2">01-14</strain>
        <tissue evidence="2">Leaf</tissue>
    </source>
</reference>
<organism evidence="2 3">
    <name type="scientific">Citrus x changshan-huyou</name>
    <dbReference type="NCBI Taxonomy" id="2935761"/>
    <lineage>
        <taxon>Eukaryota</taxon>
        <taxon>Viridiplantae</taxon>
        <taxon>Streptophyta</taxon>
        <taxon>Embryophyta</taxon>
        <taxon>Tracheophyta</taxon>
        <taxon>Spermatophyta</taxon>
        <taxon>Magnoliopsida</taxon>
        <taxon>eudicotyledons</taxon>
        <taxon>Gunneridae</taxon>
        <taxon>Pentapetalae</taxon>
        <taxon>rosids</taxon>
        <taxon>malvids</taxon>
        <taxon>Sapindales</taxon>
        <taxon>Rutaceae</taxon>
        <taxon>Aurantioideae</taxon>
        <taxon>Citrus</taxon>
    </lineage>
</organism>
<name>A0AAP0QM56_9ROSI</name>
<keyword evidence="3" id="KW-1185">Reference proteome</keyword>
<feature type="compositionally biased region" description="Polar residues" evidence="1">
    <location>
        <begin position="229"/>
        <end position="245"/>
    </location>
</feature>